<evidence type="ECO:0000313" key="1">
    <source>
        <dbReference type="EMBL" id="AOY81641.2"/>
    </source>
</evidence>
<reference evidence="1" key="1">
    <citation type="journal article" date="2017" name="Proc. Natl. Acad. Sci. U.S.A.">
        <title>Comparative genomics uncovers the prolific and distinctive metabolic potential of the cyanobacterial genus Moorea.</title>
        <authorList>
            <person name="Leao T."/>
            <person name="Castelao G."/>
            <person name="Korobeynikov A."/>
            <person name="Monroe E.A."/>
            <person name="Podell S."/>
            <person name="Glukhov E."/>
            <person name="Allen E.E."/>
            <person name="Gerwick W.H."/>
            <person name="Gerwick L."/>
        </authorList>
    </citation>
    <scope>NUCLEOTIDE SEQUENCE</scope>
    <source>
        <strain evidence="1">JHB</strain>
    </source>
</reference>
<reference evidence="1" key="2">
    <citation type="submission" date="2022-10" db="EMBL/GenBank/DDBJ databases">
        <authorList>
            <person name="Ngo T.-E."/>
        </authorList>
    </citation>
    <scope>NUCLEOTIDE SEQUENCE</scope>
    <source>
        <strain evidence="1">JHB</strain>
    </source>
</reference>
<dbReference type="EMBL" id="CP017708">
    <property type="protein sequence ID" value="AOY81641.2"/>
    <property type="molecule type" value="Genomic_DNA"/>
</dbReference>
<dbReference type="AlphaFoldDB" id="A0A1D9G262"/>
<sequence length="83" mass="9539">MDSRQKYHKAWPLPQVICAYFNYVQSATILSQLNKFPENQGFGSDIGSGLRTFMAHEEYLFVKRGYTPWLKNQLALAGIGIPW</sequence>
<accession>A0A1D9G262</accession>
<name>A0A1D9G262_MOOP1</name>
<proteinExistence type="predicted"/>
<organism evidence="1">
    <name type="scientific">Moorena producens (strain JHB)</name>
    <dbReference type="NCBI Taxonomy" id="1454205"/>
    <lineage>
        <taxon>Bacteria</taxon>
        <taxon>Bacillati</taxon>
        <taxon>Cyanobacteriota</taxon>
        <taxon>Cyanophyceae</taxon>
        <taxon>Coleofasciculales</taxon>
        <taxon>Coleofasciculaceae</taxon>
        <taxon>Moorena</taxon>
    </lineage>
</organism>
<dbReference type="Proteomes" id="UP000176944">
    <property type="component" value="Chromosome"/>
</dbReference>
<protein>
    <submittedName>
        <fullName evidence="1">Uncharacterized protein</fullName>
    </submittedName>
</protein>
<gene>
    <name evidence="1" type="ORF">BJP36_18725</name>
</gene>